<evidence type="ECO:0000313" key="2">
    <source>
        <dbReference type="Proteomes" id="UP000615796"/>
    </source>
</evidence>
<protein>
    <submittedName>
        <fullName evidence="1">Uncharacterized protein</fullName>
    </submittedName>
</protein>
<gene>
    <name evidence="1" type="ORF">H8Q88_20000</name>
</gene>
<reference evidence="1" key="1">
    <citation type="submission" date="2020-08" db="EMBL/GenBank/DDBJ databases">
        <title>Genome Sequencing and Pan-Genome Analysis of Migratory bird Vibrio Strains, Inner Mongolia.</title>
        <authorList>
            <person name="Zheng L."/>
        </authorList>
    </citation>
    <scope>NUCLEOTIDE SEQUENCE</scope>
    <source>
        <strain evidence="1">M13F</strain>
    </source>
</reference>
<sequence length="60" mass="6831">MEKLKILLLFINGFVTTKALENVSASFIANKVVAEVKNKYGSDFSCTLKELDNWLGWHVR</sequence>
<dbReference type="Proteomes" id="UP000615796">
    <property type="component" value="Unassembled WGS sequence"/>
</dbReference>
<keyword evidence="2" id="KW-1185">Reference proteome</keyword>
<name>A0A9X0RB91_VIBME</name>
<evidence type="ECO:0000313" key="1">
    <source>
        <dbReference type="EMBL" id="MBC5853164.1"/>
    </source>
</evidence>
<dbReference type="AlphaFoldDB" id="A0A9X0RB91"/>
<proteinExistence type="predicted"/>
<comment type="caution">
    <text evidence="1">The sequence shown here is derived from an EMBL/GenBank/DDBJ whole genome shotgun (WGS) entry which is preliminary data.</text>
</comment>
<organism evidence="1 2">
    <name type="scientific">Vibrio metschnikovii</name>
    <dbReference type="NCBI Taxonomy" id="28172"/>
    <lineage>
        <taxon>Bacteria</taxon>
        <taxon>Pseudomonadati</taxon>
        <taxon>Pseudomonadota</taxon>
        <taxon>Gammaproteobacteria</taxon>
        <taxon>Vibrionales</taxon>
        <taxon>Vibrionaceae</taxon>
        <taxon>Vibrio</taxon>
    </lineage>
</organism>
<accession>A0A9X0RB91</accession>
<dbReference type="RefSeq" id="WP_187027313.1">
    <property type="nucleotide sequence ID" value="NZ_JACRUP010000027.1"/>
</dbReference>
<dbReference type="EMBL" id="JACRUP010000027">
    <property type="protein sequence ID" value="MBC5853164.1"/>
    <property type="molecule type" value="Genomic_DNA"/>
</dbReference>